<evidence type="ECO:0000313" key="1">
    <source>
        <dbReference type="EMBL" id="SDL47107.1"/>
    </source>
</evidence>
<dbReference type="EMBL" id="FNFB01000022">
    <property type="protein sequence ID" value="SDL47107.1"/>
    <property type="molecule type" value="Genomic_DNA"/>
</dbReference>
<dbReference type="STRING" id="683260.SAMN05421874_12241"/>
<name>A0A1G9KBQ7_9ACTN</name>
<gene>
    <name evidence="1" type="ORF">SAMN05421874_12241</name>
</gene>
<accession>A0A1G9KBQ7</accession>
<protein>
    <submittedName>
        <fullName evidence="1">Uncharacterized protein</fullName>
    </submittedName>
</protein>
<reference evidence="1 2" key="1">
    <citation type="submission" date="2016-10" db="EMBL/GenBank/DDBJ databases">
        <authorList>
            <person name="de Groot N.N."/>
        </authorList>
    </citation>
    <scope>NUCLEOTIDE SEQUENCE [LARGE SCALE GENOMIC DNA]</scope>
    <source>
        <strain evidence="1 2">CGMCC 4.5681</strain>
    </source>
</reference>
<dbReference type="Proteomes" id="UP000198683">
    <property type="component" value="Unassembled WGS sequence"/>
</dbReference>
<sequence length="68" mass="7623">MLRLFNTLGDRMLSAFVPKVTAQAACTTWKEFCYCSGAYSVYRWCDRGCDSNQTTCGGCTVRVFDGRC</sequence>
<dbReference type="AlphaFoldDB" id="A0A1G9KBQ7"/>
<evidence type="ECO:0000313" key="2">
    <source>
        <dbReference type="Proteomes" id="UP000198683"/>
    </source>
</evidence>
<organism evidence="1 2">
    <name type="scientific">Nonomuraea maritima</name>
    <dbReference type="NCBI Taxonomy" id="683260"/>
    <lineage>
        <taxon>Bacteria</taxon>
        <taxon>Bacillati</taxon>
        <taxon>Actinomycetota</taxon>
        <taxon>Actinomycetes</taxon>
        <taxon>Streptosporangiales</taxon>
        <taxon>Streptosporangiaceae</taxon>
        <taxon>Nonomuraea</taxon>
    </lineage>
</organism>
<proteinExistence type="predicted"/>
<keyword evidence="2" id="KW-1185">Reference proteome</keyword>